<feature type="signal peptide" evidence="3">
    <location>
        <begin position="1"/>
        <end position="37"/>
    </location>
</feature>
<evidence type="ECO:0000256" key="3">
    <source>
        <dbReference type="SAM" id="SignalP"/>
    </source>
</evidence>
<proteinExistence type="predicted"/>
<dbReference type="InterPro" id="IPR010126">
    <property type="entry name" value="Esterase_phb"/>
</dbReference>
<protein>
    <submittedName>
        <fullName evidence="4">Poly(Hydroxyalkanoate) depolymerase family esterase</fullName>
    </submittedName>
</protein>
<name>A0A4V2UIX3_PAULE</name>
<gene>
    <name evidence="4" type="ORF">EDC30_10392</name>
</gene>
<feature type="chain" id="PRO_5020270871" evidence="3">
    <location>
        <begin position="38"/>
        <end position="433"/>
    </location>
</feature>
<evidence type="ECO:0000313" key="4">
    <source>
        <dbReference type="EMBL" id="TCS37800.1"/>
    </source>
</evidence>
<dbReference type="NCBIfam" id="TIGR01840">
    <property type="entry name" value="esterase_phb"/>
    <property type="match status" value="1"/>
</dbReference>
<dbReference type="GO" id="GO:0005576">
    <property type="term" value="C:extracellular region"/>
    <property type="evidence" value="ECO:0007669"/>
    <property type="project" value="InterPro"/>
</dbReference>
<evidence type="ECO:0000256" key="2">
    <source>
        <dbReference type="ARBA" id="ARBA00022801"/>
    </source>
</evidence>
<accession>A0A4V2UIX3</accession>
<dbReference type="RefSeq" id="WP_207907219.1">
    <property type="nucleotide sequence ID" value="NZ_SLZQ01000003.1"/>
</dbReference>
<comment type="caution">
    <text evidence="4">The sequence shown here is derived from an EMBL/GenBank/DDBJ whole genome shotgun (WGS) entry which is preliminary data.</text>
</comment>
<dbReference type="Pfam" id="PF10503">
    <property type="entry name" value="Esterase_PHB"/>
    <property type="match status" value="1"/>
</dbReference>
<organism evidence="4 5">
    <name type="scientific">Paucimonas lemoignei</name>
    <name type="common">Pseudomonas lemoignei</name>
    <dbReference type="NCBI Taxonomy" id="29443"/>
    <lineage>
        <taxon>Bacteria</taxon>
        <taxon>Pseudomonadati</taxon>
        <taxon>Pseudomonadota</taxon>
        <taxon>Betaproteobacteria</taxon>
        <taxon>Burkholderiales</taxon>
        <taxon>Burkholderiaceae</taxon>
        <taxon>Paucimonas</taxon>
    </lineage>
</organism>
<dbReference type="PANTHER" id="PTHR43037:SF1">
    <property type="entry name" value="BLL1128 PROTEIN"/>
    <property type="match status" value="1"/>
</dbReference>
<evidence type="ECO:0000256" key="1">
    <source>
        <dbReference type="ARBA" id="ARBA00022729"/>
    </source>
</evidence>
<sequence length="433" mass="45647">MMSSQTTQSSKFSLFLKRGLLLAAAPLLAMSASSALAATQVTGFGSNPGNLLMYKHVPSSMPANAPLVIAMHGCTQSASAYEATGWTQLANTYKFYVVYPEQQSSNNQNKCFNWFEPGDIARGQGEALSIKQMVDKMKADHSIDTNRVYVTGLSAGGYMVNVMLATYPDVFAGGAPFSGGPYKCATSMTNAFTCMSPGVDKTPAAWGDLARGGYSGYTGRKPIVSIWHGDADYTVKQSNQVEEVEQWTNYHGIDQTADVSDTVAGFPHKVYKDASGNALVETYTITGMGHGTPVDPGTGSLQCGTAGAYILDVNICSSYYVAKFWGLIGGSGTTTTTSAGTTTTTSAGTTTTKASTTTTKVSTTTTASTTTTTAGACYNSSNYAHVTAGRAHDTGGYAYTNGSNQKMGLNNTFYTSKLRKTGTNYYVIDTTCP</sequence>
<dbReference type="InterPro" id="IPR029058">
    <property type="entry name" value="AB_hydrolase_fold"/>
</dbReference>
<dbReference type="Gene3D" id="3.40.50.1820">
    <property type="entry name" value="alpha/beta hydrolase"/>
    <property type="match status" value="1"/>
</dbReference>
<keyword evidence="2" id="KW-0378">Hydrolase</keyword>
<dbReference type="AlphaFoldDB" id="A0A4V2UIX3"/>
<keyword evidence="5" id="KW-1185">Reference proteome</keyword>
<keyword evidence="1 3" id="KW-0732">Signal</keyword>
<evidence type="ECO:0000313" key="5">
    <source>
        <dbReference type="Proteomes" id="UP000295382"/>
    </source>
</evidence>
<dbReference type="GO" id="GO:0016787">
    <property type="term" value="F:hydrolase activity"/>
    <property type="evidence" value="ECO:0007669"/>
    <property type="project" value="UniProtKB-KW"/>
</dbReference>
<dbReference type="SUPFAM" id="SSF53474">
    <property type="entry name" value="alpha/beta-Hydrolases"/>
    <property type="match status" value="2"/>
</dbReference>
<dbReference type="Proteomes" id="UP000295382">
    <property type="component" value="Unassembled WGS sequence"/>
</dbReference>
<dbReference type="EMBL" id="SLZQ01000003">
    <property type="protein sequence ID" value="TCS37800.1"/>
    <property type="molecule type" value="Genomic_DNA"/>
</dbReference>
<dbReference type="InterPro" id="IPR050955">
    <property type="entry name" value="Plant_Biomass_Hydrol_Est"/>
</dbReference>
<reference evidence="4 5" key="1">
    <citation type="submission" date="2019-03" db="EMBL/GenBank/DDBJ databases">
        <title>Genomic Encyclopedia of Type Strains, Phase IV (KMG-IV): sequencing the most valuable type-strain genomes for metagenomic binning, comparative biology and taxonomic classification.</title>
        <authorList>
            <person name="Goeker M."/>
        </authorList>
    </citation>
    <scope>NUCLEOTIDE SEQUENCE [LARGE SCALE GENOMIC DNA]</scope>
    <source>
        <strain evidence="4 5">DSM 7445</strain>
    </source>
</reference>
<dbReference type="PANTHER" id="PTHR43037">
    <property type="entry name" value="UNNAMED PRODUCT-RELATED"/>
    <property type="match status" value="1"/>
</dbReference>